<sequence length="121" mass="13850">MASKDEFSRDLTAIRCARATMLLYSLASSRTIDSAGEKQEKGETRREIEDLRRKLTMVKIKMNRIKLCGLMELLLLVFLSKETILEVEICAVEESDNCRKTYWLSSEDLVLLAIIISNAFN</sequence>
<reference evidence="2 3" key="1">
    <citation type="submission" date="2020-09" db="EMBL/GenBank/DDBJ databases">
        <authorList>
            <person name="Ashkenazy H."/>
        </authorList>
    </citation>
    <scope>NUCLEOTIDE SEQUENCE [LARGE SCALE GENOMIC DNA]</scope>
    <source>
        <strain evidence="3">cv. Cdm-0</strain>
    </source>
</reference>
<keyword evidence="1" id="KW-0175">Coiled coil</keyword>
<dbReference type="AlphaFoldDB" id="A0A7G2E5S8"/>
<organism evidence="2 3">
    <name type="scientific">Arabidopsis thaliana</name>
    <name type="common">Mouse-ear cress</name>
    <dbReference type="NCBI Taxonomy" id="3702"/>
    <lineage>
        <taxon>Eukaryota</taxon>
        <taxon>Viridiplantae</taxon>
        <taxon>Streptophyta</taxon>
        <taxon>Embryophyta</taxon>
        <taxon>Tracheophyta</taxon>
        <taxon>Spermatophyta</taxon>
        <taxon>Magnoliopsida</taxon>
        <taxon>eudicotyledons</taxon>
        <taxon>Gunneridae</taxon>
        <taxon>Pentapetalae</taxon>
        <taxon>rosids</taxon>
        <taxon>malvids</taxon>
        <taxon>Brassicales</taxon>
        <taxon>Brassicaceae</taxon>
        <taxon>Camelineae</taxon>
        <taxon>Arabidopsis</taxon>
    </lineage>
</organism>
<dbReference type="Proteomes" id="UP000516314">
    <property type="component" value="Chromosome 1"/>
</dbReference>
<evidence type="ECO:0000313" key="3">
    <source>
        <dbReference type="Proteomes" id="UP000516314"/>
    </source>
</evidence>
<accession>A0A7G2E5S8</accession>
<name>A0A7G2E5S8_ARATH</name>
<evidence type="ECO:0000256" key="1">
    <source>
        <dbReference type="SAM" id="Coils"/>
    </source>
</evidence>
<gene>
    <name evidence="2" type="ORF">AT9943_LOCUS5808</name>
</gene>
<dbReference type="EMBL" id="LR881466">
    <property type="protein sequence ID" value="CAD5317533.1"/>
    <property type="molecule type" value="Genomic_DNA"/>
</dbReference>
<protein>
    <submittedName>
        <fullName evidence="2">(thale cress) hypothetical protein</fullName>
    </submittedName>
</protein>
<evidence type="ECO:0000313" key="2">
    <source>
        <dbReference type="EMBL" id="CAD5317533.1"/>
    </source>
</evidence>
<proteinExistence type="predicted"/>
<feature type="coiled-coil region" evidence="1">
    <location>
        <begin position="34"/>
        <end position="61"/>
    </location>
</feature>